<dbReference type="GO" id="GO:0031514">
    <property type="term" value="C:motile cilium"/>
    <property type="evidence" value="ECO:0007669"/>
    <property type="project" value="UniProtKB-SubCell"/>
</dbReference>
<evidence type="ECO:0000313" key="9">
    <source>
        <dbReference type="Proteomes" id="UP000013827"/>
    </source>
</evidence>
<dbReference type="AlphaFoldDB" id="A0A0D3J3W5"/>
<feature type="region of interest" description="Disordered" evidence="7">
    <location>
        <begin position="1"/>
        <end position="61"/>
    </location>
</feature>
<dbReference type="InterPro" id="IPR003409">
    <property type="entry name" value="MORN"/>
</dbReference>
<dbReference type="STRING" id="2903.R1DUL5"/>
<comment type="subcellular location">
    <subcellularLocation>
        <location evidence="1">Cell projection</location>
        <location evidence="1">Cilium</location>
        <location evidence="1">Flagellum</location>
    </subcellularLocation>
</comment>
<evidence type="ECO:0000256" key="5">
    <source>
        <dbReference type="ARBA" id="ARBA00023069"/>
    </source>
</evidence>
<dbReference type="GeneID" id="19046201"/>
<accession>A0A0D3J3W5</accession>
<reference evidence="9" key="1">
    <citation type="journal article" date="2013" name="Nature">
        <title>Pan genome of the phytoplankton Emiliania underpins its global distribution.</title>
        <authorList>
            <person name="Read B.A."/>
            <person name="Kegel J."/>
            <person name="Klute M.J."/>
            <person name="Kuo A."/>
            <person name="Lefebvre S.C."/>
            <person name="Maumus F."/>
            <person name="Mayer C."/>
            <person name="Miller J."/>
            <person name="Monier A."/>
            <person name="Salamov A."/>
            <person name="Young J."/>
            <person name="Aguilar M."/>
            <person name="Claverie J.M."/>
            <person name="Frickenhaus S."/>
            <person name="Gonzalez K."/>
            <person name="Herman E.K."/>
            <person name="Lin Y.C."/>
            <person name="Napier J."/>
            <person name="Ogata H."/>
            <person name="Sarno A.F."/>
            <person name="Shmutz J."/>
            <person name="Schroeder D."/>
            <person name="de Vargas C."/>
            <person name="Verret F."/>
            <person name="von Dassow P."/>
            <person name="Valentin K."/>
            <person name="Van de Peer Y."/>
            <person name="Wheeler G."/>
            <person name="Dacks J.B."/>
            <person name="Delwiche C.F."/>
            <person name="Dyhrman S.T."/>
            <person name="Glockner G."/>
            <person name="John U."/>
            <person name="Richards T."/>
            <person name="Worden A.Z."/>
            <person name="Zhang X."/>
            <person name="Grigoriev I.V."/>
            <person name="Allen A.E."/>
            <person name="Bidle K."/>
            <person name="Borodovsky M."/>
            <person name="Bowler C."/>
            <person name="Brownlee C."/>
            <person name="Cock J.M."/>
            <person name="Elias M."/>
            <person name="Gladyshev V.N."/>
            <person name="Groth M."/>
            <person name="Guda C."/>
            <person name="Hadaegh A."/>
            <person name="Iglesias-Rodriguez M.D."/>
            <person name="Jenkins J."/>
            <person name="Jones B.M."/>
            <person name="Lawson T."/>
            <person name="Leese F."/>
            <person name="Lindquist E."/>
            <person name="Lobanov A."/>
            <person name="Lomsadze A."/>
            <person name="Malik S.B."/>
            <person name="Marsh M.E."/>
            <person name="Mackinder L."/>
            <person name="Mock T."/>
            <person name="Mueller-Roeber B."/>
            <person name="Pagarete A."/>
            <person name="Parker M."/>
            <person name="Probert I."/>
            <person name="Quesneville H."/>
            <person name="Raines C."/>
            <person name="Rensing S.A."/>
            <person name="Riano-Pachon D.M."/>
            <person name="Richier S."/>
            <person name="Rokitta S."/>
            <person name="Shiraiwa Y."/>
            <person name="Soanes D.M."/>
            <person name="van der Giezen M."/>
            <person name="Wahlund T.M."/>
            <person name="Williams B."/>
            <person name="Wilson W."/>
            <person name="Wolfe G."/>
            <person name="Wurch L.L."/>
        </authorList>
    </citation>
    <scope>NUCLEOTIDE SEQUENCE</scope>
</reference>
<dbReference type="PANTHER" id="PTHR46437:SF1">
    <property type="entry name" value="MORN REPEAT-CONTAINING PROTEIN 5"/>
    <property type="match status" value="1"/>
</dbReference>
<dbReference type="Pfam" id="PF02493">
    <property type="entry name" value="MORN"/>
    <property type="match status" value="2"/>
</dbReference>
<evidence type="ECO:0000256" key="6">
    <source>
        <dbReference type="ARBA" id="ARBA00023273"/>
    </source>
</evidence>
<evidence type="ECO:0000256" key="2">
    <source>
        <dbReference type="ARBA" id="ARBA00016322"/>
    </source>
</evidence>
<organism evidence="8 9">
    <name type="scientific">Emiliania huxleyi (strain CCMP1516)</name>
    <dbReference type="NCBI Taxonomy" id="280463"/>
    <lineage>
        <taxon>Eukaryota</taxon>
        <taxon>Haptista</taxon>
        <taxon>Haptophyta</taxon>
        <taxon>Prymnesiophyceae</taxon>
        <taxon>Isochrysidales</taxon>
        <taxon>Noelaerhabdaceae</taxon>
        <taxon>Emiliania</taxon>
    </lineage>
</organism>
<dbReference type="eggNOG" id="KOG0231">
    <property type="taxonomic scope" value="Eukaryota"/>
</dbReference>
<protein>
    <recommendedName>
        <fullName evidence="2">MORN repeat-containing protein 5</fullName>
    </recommendedName>
</protein>
<dbReference type="SUPFAM" id="SSF82185">
    <property type="entry name" value="Histone H3 K4-specific methyltransferase SET7/9 N-terminal domain"/>
    <property type="match status" value="1"/>
</dbReference>
<dbReference type="InterPro" id="IPR042814">
    <property type="entry name" value="Morn5"/>
</dbReference>
<dbReference type="KEGG" id="ehx:EMIHUDRAFT_196327"/>
<evidence type="ECO:0000313" key="8">
    <source>
        <dbReference type="EnsemblProtists" id="EOD18200"/>
    </source>
</evidence>
<dbReference type="EnsemblProtists" id="EOD18200">
    <property type="protein sequence ID" value="EOD18200"/>
    <property type="gene ID" value="EMIHUDRAFT_196327"/>
</dbReference>
<name>A0A0D3J3W5_EMIH1</name>
<keyword evidence="4" id="KW-0282">Flagellum</keyword>
<dbReference type="Gene3D" id="2.20.110.10">
    <property type="entry name" value="Histone H3 K4-specific methyltransferase SET7/9 N-terminal domain"/>
    <property type="match status" value="1"/>
</dbReference>
<evidence type="ECO:0000256" key="4">
    <source>
        <dbReference type="ARBA" id="ARBA00022846"/>
    </source>
</evidence>
<keyword evidence="9" id="KW-1185">Reference proteome</keyword>
<dbReference type="HOGENOM" id="CLU_1565788_0_0_1"/>
<dbReference type="Proteomes" id="UP000013827">
    <property type="component" value="Unassembled WGS sequence"/>
</dbReference>
<feature type="compositionally biased region" description="Low complexity" evidence="7">
    <location>
        <begin position="7"/>
        <end position="18"/>
    </location>
</feature>
<evidence type="ECO:0000256" key="3">
    <source>
        <dbReference type="ARBA" id="ARBA00022737"/>
    </source>
</evidence>
<evidence type="ECO:0000256" key="7">
    <source>
        <dbReference type="SAM" id="MobiDB-lite"/>
    </source>
</evidence>
<keyword evidence="3" id="KW-0677">Repeat</keyword>
<proteinExistence type="predicted"/>
<dbReference type="PaxDb" id="2903-EOD18200"/>
<dbReference type="SMART" id="SM00698">
    <property type="entry name" value="MORN"/>
    <property type="match status" value="1"/>
</dbReference>
<evidence type="ECO:0000256" key="1">
    <source>
        <dbReference type="ARBA" id="ARBA00004230"/>
    </source>
</evidence>
<dbReference type="RefSeq" id="XP_005770629.1">
    <property type="nucleotide sequence ID" value="XM_005770572.1"/>
</dbReference>
<dbReference type="PANTHER" id="PTHR46437">
    <property type="entry name" value="MORN REPEAT-CONTAINING PROTEIN 5"/>
    <property type="match status" value="1"/>
</dbReference>
<reference evidence="8" key="2">
    <citation type="submission" date="2024-10" db="UniProtKB">
        <authorList>
            <consortium name="EnsemblProtists"/>
        </authorList>
    </citation>
    <scope>IDENTIFICATION</scope>
</reference>
<sequence length="171" mass="17684">MSEEASAEAAVPAALEAADGSLPSGSAGEVPPAGGSVEASPPPDGGRGLGGRPWQRDGEGSYSFPNGVAASALRAPARFLTAELDGVGTVYTGSFVDGMFHGRGTLTFSNGGKYNATWERGRAVRDEGYVFSDGLHFTEGRHWDYCVGGDRRFYSEIVNGLLPAGADQLAP</sequence>
<keyword evidence="6" id="KW-0966">Cell projection</keyword>
<keyword evidence="5" id="KW-0969">Cilium</keyword>